<name>A0ACC8XA90_9FIRM</name>
<keyword evidence="2" id="KW-1185">Reference proteome</keyword>
<sequence length="149" mass="17107">LNLILISVVVLDHVKIRRMQQQYNKFMNKDDLDLQTLLEQNAIRMKEIEDHEMIRKHTLEEINSKLKKVVQKVGAIRYTAIEHVGPDLSFAIALLDELDNGFVLNGIYGRTGSYTYAKPIYNGISKYVLSEEEKEALKIAINQSNMEGI</sequence>
<protein>
    <submittedName>
        <fullName evidence="1">Uncharacterized protein</fullName>
    </submittedName>
</protein>
<reference evidence="1" key="1">
    <citation type="submission" date="2016-08" db="EMBL/GenBank/DDBJ databases">
        <authorList>
            <person name="Ngugi D.K."/>
            <person name="Miyake S."/>
            <person name="Stingl U."/>
        </authorList>
    </citation>
    <scope>NUCLEOTIDE SEQUENCE</scope>
    <source>
        <strain evidence="1">SCG-D08WGA-EpuloA1</strain>
    </source>
</reference>
<accession>A0ACC8XA90</accession>
<evidence type="ECO:0000313" key="2">
    <source>
        <dbReference type="Proteomes" id="UP000188637"/>
    </source>
</evidence>
<gene>
    <name evidence="1" type="ORF">AN640_01960</name>
</gene>
<organism evidence="1 2">
    <name type="scientific">Candidatus Epulonipiscium fishelsonii</name>
    <dbReference type="NCBI Taxonomy" id="77094"/>
    <lineage>
        <taxon>Bacteria</taxon>
        <taxon>Bacillati</taxon>
        <taxon>Bacillota</taxon>
        <taxon>Clostridia</taxon>
        <taxon>Lachnospirales</taxon>
        <taxon>Lachnospiraceae</taxon>
        <taxon>Candidatus Epulonipiscium</taxon>
    </lineage>
</organism>
<dbReference type="EMBL" id="LJHD01000270">
    <property type="protein sequence ID" value="ONI39160.1"/>
    <property type="molecule type" value="Genomic_DNA"/>
</dbReference>
<feature type="non-terminal residue" evidence="1">
    <location>
        <position position="1"/>
    </location>
</feature>
<evidence type="ECO:0000313" key="1">
    <source>
        <dbReference type="EMBL" id="ONI39160.1"/>
    </source>
</evidence>
<comment type="caution">
    <text evidence="1">The sequence shown here is derived from an EMBL/GenBank/DDBJ whole genome shotgun (WGS) entry which is preliminary data.</text>
</comment>
<dbReference type="Proteomes" id="UP000188637">
    <property type="component" value="Unassembled WGS sequence"/>
</dbReference>
<proteinExistence type="predicted"/>